<evidence type="ECO:0000313" key="1">
    <source>
        <dbReference type="EMBL" id="OGY93084.1"/>
    </source>
</evidence>
<evidence type="ECO:0000313" key="2">
    <source>
        <dbReference type="Proteomes" id="UP000177349"/>
    </source>
</evidence>
<proteinExistence type="predicted"/>
<accession>A0A1G2BVA0</accession>
<comment type="caution">
    <text evidence="1">The sequence shown here is derived from an EMBL/GenBank/DDBJ whole genome shotgun (WGS) entry which is preliminary data.</text>
</comment>
<gene>
    <name evidence="1" type="ORF">A3B31_02700</name>
</gene>
<name>A0A1G2BVA0_9BACT</name>
<sequence>MPDLITMADELTQLIEDRIDRIYHVAIPIATGFRLRAEKLSFDPGVASIMRSKERQFRNAAERLALLRMQLANARGAIQDERSVVPFARFLGEYLRAQDEGPALLRGRSSGFQDEIPKMREFVQALRFARLNEHIASLN</sequence>
<dbReference type="AlphaFoldDB" id="A0A1G2BVA0"/>
<reference evidence="1 2" key="1">
    <citation type="journal article" date="2016" name="Nat. Commun.">
        <title>Thousands of microbial genomes shed light on interconnected biogeochemical processes in an aquifer system.</title>
        <authorList>
            <person name="Anantharaman K."/>
            <person name="Brown C.T."/>
            <person name="Hug L.A."/>
            <person name="Sharon I."/>
            <person name="Castelle C.J."/>
            <person name="Probst A.J."/>
            <person name="Thomas B.C."/>
            <person name="Singh A."/>
            <person name="Wilkins M.J."/>
            <person name="Karaoz U."/>
            <person name="Brodie E.L."/>
            <person name="Williams K.H."/>
            <person name="Hubbard S.S."/>
            <person name="Banfield J.F."/>
        </authorList>
    </citation>
    <scope>NUCLEOTIDE SEQUENCE [LARGE SCALE GENOMIC DNA]</scope>
</reference>
<organism evidence="1 2">
    <name type="scientific">Candidatus Komeilibacteria bacterium RIFCSPLOWO2_01_FULL_53_11</name>
    <dbReference type="NCBI Taxonomy" id="1798552"/>
    <lineage>
        <taxon>Bacteria</taxon>
        <taxon>Candidatus Komeiliibacteriota</taxon>
    </lineage>
</organism>
<dbReference type="EMBL" id="MHKN01000001">
    <property type="protein sequence ID" value="OGY93084.1"/>
    <property type="molecule type" value="Genomic_DNA"/>
</dbReference>
<protein>
    <submittedName>
        <fullName evidence="1">Uncharacterized protein</fullName>
    </submittedName>
</protein>
<dbReference type="Proteomes" id="UP000177349">
    <property type="component" value="Unassembled WGS sequence"/>
</dbReference>